<keyword evidence="1" id="KW-0678">Repressor</keyword>
<dbReference type="Pfam" id="PF02909">
    <property type="entry name" value="TetR_C_1"/>
    <property type="match status" value="1"/>
</dbReference>
<feature type="DNA-binding region" description="H-T-H motif" evidence="5">
    <location>
        <begin position="39"/>
        <end position="58"/>
    </location>
</feature>
<dbReference type="EMBL" id="SHKR01000017">
    <property type="protein sequence ID" value="RZU03266.1"/>
    <property type="molecule type" value="Genomic_DNA"/>
</dbReference>
<dbReference type="AlphaFoldDB" id="A0A4V2FUT5"/>
<feature type="domain" description="HTH tetR-type" evidence="6">
    <location>
        <begin position="16"/>
        <end position="76"/>
    </location>
</feature>
<evidence type="ECO:0000256" key="5">
    <source>
        <dbReference type="PROSITE-ProRule" id="PRU00335"/>
    </source>
</evidence>
<keyword evidence="3 5" id="KW-0238">DNA-binding</keyword>
<dbReference type="Gene3D" id="1.10.357.10">
    <property type="entry name" value="Tetracycline Repressor, domain 2"/>
    <property type="match status" value="1"/>
</dbReference>
<evidence type="ECO:0000313" key="8">
    <source>
        <dbReference type="Proteomes" id="UP000292027"/>
    </source>
</evidence>
<dbReference type="GO" id="GO:0000976">
    <property type="term" value="F:transcription cis-regulatory region binding"/>
    <property type="evidence" value="ECO:0007669"/>
    <property type="project" value="TreeGrafter"/>
</dbReference>
<dbReference type="GO" id="GO:0003700">
    <property type="term" value="F:DNA-binding transcription factor activity"/>
    <property type="evidence" value="ECO:0007669"/>
    <property type="project" value="TreeGrafter"/>
</dbReference>
<dbReference type="Proteomes" id="UP000292027">
    <property type="component" value="Unassembled WGS sequence"/>
</dbReference>
<dbReference type="InterPro" id="IPR009057">
    <property type="entry name" value="Homeodomain-like_sf"/>
</dbReference>
<accession>A0A4V2FUT5</accession>
<evidence type="ECO:0000256" key="4">
    <source>
        <dbReference type="ARBA" id="ARBA00023163"/>
    </source>
</evidence>
<keyword evidence="2" id="KW-0805">Transcription regulation</keyword>
<keyword evidence="4" id="KW-0804">Transcription</keyword>
<evidence type="ECO:0000313" key="7">
    <source>
        <dbReference type="EMBL" id="RZU03266.1"/>
    </source>
</evidence>
<dbReference type="RefSeq" id="WP_130448730.1">
    <property type="nucleotide sequence ID" value="NZ_SHKR01000017.1"/>
</dbReference>
<gene>
    <name evidence="7" type="ORF">EV645_7292</name>
</gene>
<dbReference type="GO" id="GO:0045892">
    <property type="term" value="P:negative regulation of DNA-templated transcription"/>
    <property type="evidence" value="ECO:0007669"/>
    <property type="project" value="InterPro"/>
</dbReference>
<evidence type="ECO:0000256" key="3">
    <source>
        <dbReference type="ARBA" id="ARBA00023125"/>
    </source>
</evidence>
<dbReference type="PANTHER" id="PTHR30055:SF151">
    <property type="entry name" value="TRANSCRIPTIONAL REGULATORY PROTEIN"/>
    <property type="match status" value="1"/>
</dbReference>
<proteinExistence type="predicted"/>
<dbReference type="Gene3D" id="1.10.10.60">
    <property type="entry name" value="Homeodomain-like"/>
    <property type="match status" value="1"/>
</dbReference>
<name>A0A4V2FUT5_9ACTN</name>
<dbReference type="InterPro" id="IPR050109">
    <property type="entry name" value="HTH-type_TetR-like_transc_reg"/>
</dbReference>
<dbReference type="PANTHER" id="PTHR30055">
    <property type="entry name" value="HTH-TYPE TRANSCRIPTIONAL REGULATOR RUTR"/>
    <property type="match status" value="1"/>
</dbReference>
<dbReference type="OrthoDB" id="329481at2"/>
<sequence length="224" mass="24365">MERSVSTGDTPRGRQRLSRERVLDAAVGIADAGGIGALTIRSLAQELGAKPMSVYYHVAGKEAILDGIVDVVFSEIDLPSPGGDWRSELRRRAASARQVLRRHRWAIGLMESRTTPGPATLRHHDAVIATLRAAGFSLEMTAHAYALIDSYTYGFALQEAGLPFEGPDTVAPVADSIMEQFPAGDYPHLVEMATGYYFKTSYDFADEFDFGLNLILDALSNSLS</sequence>
<dbReference type="GO" id="GO:0046677">
    <property type="term" value="P:response to antibiotic"/>
    <property type="evidence" value="ECO:0007669"/>
    <property type="project" value="InterPro"/>
</dbReference>
<organism evidence="7 8">
    <name type="scientific">Kribbella rubisoli</name>
    <dbReference type="NCBI Taxonomy" id="3075929"/>
    <lineage>
        <taxon>Bacteria</taxon>
        <taxon>Bacillati</taxon>
        <taxon>Actinomycetota</taxon>
        <taxon>Actinomycetes</taxon>
        <taxon>Propionibacteriales</taxon>
        <taxon>Kribbellaceae</taxon>
        <taxon>Kribbella</taxon>
    </lineage>
</organism>
<evidence type="ECO:0000256" key="2">
    <source>
        <dbReference type="ARBA" id="ARBA00023015"/>
    </source>
</evidence>
<dbReference type="Pfam" id="PF00440">
    <property type="entry name" value="TetR_N"/>
    <property type="match status" value="1"/>
</dbReference>
<dbReference type="PROSITE" id="PS50977">
    <property type="entry name" value="HTH_TETR_2"/>
    <property type="match status" value="1"/>
</dbReference>
<evidence type="ECO:0000259" key="6">
    <source>
        <dbReference type="PROSITE" id="PS50977"/>
    </source>
</evidence>
<dbReference type="PRINTS" id="PR00400">
    <property type="entry name" value="TETREPRESSOR"/>
</dbReference>
<dbReference type="InterPro" id="IPR004111">
    <property type="entry name" value="Repressor_TetR_C"/>
</dbReference>
<dbReference type="SUPFAM" id="SSF48498">
    <property type="entry name" value="Tetracyclin repressor-like, C-terminal domain"/>
    <property type="match status" value="1"/>
</dbReference>
<dbReference type="InterPro" id="IPR036271">
    <property type="entry name" value="Tet_transcr_reg_TetR-rel_C_sf"/>
</dbReference>
<keyword evidence="8" id="KW-1185">Reference proteome</keyword>
<dbReference type="InterPro" id="IPR003012">
    <property type="entry name" value="Tet_transcr_reg_TetR"/>
</dbReference>
<comment type="caution">
    <text evidence="7">The sequence shown here is derived from an EMBL/GenBank/DDBJ whole genome shotgun (WGS) entry which is preliminary data.</text>
</comment>
<reference evidence="7 8" key="1">
    <citation type="journal article" date="2015" name="Stand. Genomic Sci.">
        <title>Genomic Encyclopedia of Bacterial and Archaeal Type Strains, Phase III: the genomes of soil and plant-associated and newly described type strains.</title>
        <authorList>
            <person name="Whitman W.B."/>
            <person name="Woyke T."/>
            <person name="Klenk H.P."/>
            <person name="Zhou Y."/>
            <person name="Lilburn T.G."/>
            <person name="Beck B.J."/>
            <person name="De Vos P."/>
            <person name="Vandamme P."/>
            <person name="Eisen J.A."/>
            <person name="Garrity G."/>
            <person name="Hugenholtz P."/>
            <person name="Kyrpides N.C."/>
        </authorList>
    </citation>
    <scope>NUCLEOTIDE SEQUENCE [LARGE SCALE GENOMIC DNA]</scope>
    <source>
        <strain evidence="7 8">VKM Ac-2540</strain>
    </source>
</reference>
<dbReference type="SUPFAM" id="SSF46689">
    <property type="entry name" value="Homeodomain-like"/>
    <property type="match status" value="1"/>
</dbReference>
<protein>
    <submittedName>
        <fullName evidence="7">TetR family transcriptional regulator</fullName>
    </submittedName>
</protein>
<dbReference type="InterPro" id="IPR001647">
    <property type="entry name" value="HTH_TetR"/>
</dbReference>
<evidence type="ECO:0000256" key="1">
    <source>
        <dbReference type="ARBA" id="ARBA00022491"/>
    </source>
</evidence>